<accession>A0A438FVH0</accession>
<dbReference type="PANTHER" id="PTHR11439">
    <property type="entry name" value="GAG-POL-RELATED RETROTRANSPOSON"/>
    <property type="match status" value="1"/>
</dbReference>
<evidence type="ECO:0000313" key="3">
    <source>
        <dbReference type="Proteomes" id="UP000288805"/>
    </source>
</evidence>
<dbReference type="Pfam" id="PF07727">
    <property type="entry name" value="RVT_2"/>
    <property type="match status" value="1"/>
</dbReference>
<evidence type="ECO:0000313" key="2">
    <source>
        <dbReference type="EMBL" id="RVW63940.1"/>
    </source>
</evidence>
<dbReference type="Proteomes" id="UP000288805">
    <property type="component" value="Unassembled WGS sequence"/>
</dbReference>
<dbReference type="EMBL" id="QGNW01000728">
    <property type="protein sequence ID" value="RVW63940.1"/>
    <property type="molecule type" value="Genomic_DNA"/>
</dbReference>
<dbReference type="AlphaFoldDB" id="A0A438FVH0"/>
<name>A0A438FVH0_VITVI</name>
<gene>
    <name evidence="2" type="primary">RE2_562</name>
    <name evidence="2" type="ORF">CK203_056808</name>
</gene>
<reference evidence="2 3" key="1">
    <citation type="journal article" date="2018" name="PLoS Genet.">
        <title>Population sequencing reveals clonal diversity and ancestral inbreeding in the grapevine cultivar Chardonnay.</title>
        <authorList>
            <person name="Roach M.J."/>
            <person name="Johnson D.L."/>
            <person name="Bohlmann J."/>
            <person name="van Vuuren H.J."/>
            <person name="Jones S.J."/>
            <person name="Pretorius I.S."/>
            <person name="Schmidt S.A."/>
            <person name="Borneman A.R."/>
        </authorList>
    </citation>
    <scope>NUCLEOTIDE SEQUENCE [LARGE SCALE GENOMIC DNA]</scope>
    <source>
        <strain evidence="3">cv. Chardonnay</strain>
        <tissue evidence="2">Leaf</tissue>
    </source>
</reference>
<proteinExistence type="predicted"/>
<dbReference type="InterPro" id="IPR043502">
    <property type="entry name" value="DNA/RNA_pol_sf"/>
</dbReference>
<organism evidence="2 3">
    <name type="scientific">Vitis vinifera</name>
    <name type="common">Grape</name>
    <dbReference type="NCBI Taxonomy" id="29760"/>
    <lineage>
        <taxon>Eukaryota</taxon>
        <taxon>Viridiplantae</taxon>
        <taxon>Streptophyta</taxon>
        <taxon>Embryophyta</taxon>
        <taxon>Tracheophyta</taxon>
        <taxon>Spermatophyta</taxon>
        <taxon>Magnoliopsida</taxon>
        <taxon>eudicotyledons</taxon>
        <taxon>Gunneridae</taxon>
        <taxon>Pentapetalae</taxon>
        <taxon>rosids</taxon>
        <taxon>Vitales</taxon>
        <taxon>Vitaceae</taxon>
        <taxon>Viteae</taxon>
        <taxon>Vitis</taxon>
    </lineage>
</organism>
<feature type="domain" description="Reverse transcriptase Ty1/copia-type" evidence="1">
    <location>
        <begin position="2"/>
        <end position="184"/>
    </location>
</feature>
<comment type="caution">
    <text evidence="2">The sequence shown here is derived from an EMBL/GenBank/DDBJ whole genome shotgun (WGS) entry which is preliminary data.</text>
</comment>
<protein>
    <submittedName>
        <fullName evidence="2">Retrovirus-related Pol polyprotein from transposon RE2</fullName>
    </submittedName>
</protein>
<sequence>METIRLVAALAVQKGWTIYQLDVKSAFLHGELNEVVFVEQPCGYVQKGNEQKVYRLKKALYGLKQAPRAWYSRIEAYFMKEGFEKCDYEHTLFIKTSKEGKVLIVSLYVDDLIFTGNDELMFTEFKNSMKHEFDMTDLGKMRYFLGLEVLQRSDGVFISQKKYALEVLKQFGMDKSNFVHNPIVPSFKLMKDEGGVKVDNTYYKQIAAKRVLRYLKGTTEFGIFYKKGVVDDELATYTDSDYAGDLEDRKRTSGYVFLLSSGAVSWSSRKNQ</sequence>
<dbReference type="PANTHER" id="PTHR11439:SF517">
    <property type="entry name" value="CYSTEINE-RICH RLK (RECEPTOR-LIKE PROTEIN KINASE) 8"/>
    <property type="match status" value="1"/>
</dbReference>
<evidence type="ECO:0000259" key="1">
    <source>
        <dbReference type="Pfam" id="PF07727"/>
    </source>
</evidence>
<dbReference type="SUPFAM" id="SSF56672">
    <property type="entry name" value="DNA/RNA polymerases"/>
    <property type="match status" value="1"/>
</dbReference>
<dbReference type="InterPro" id="IPR013103">
    <property type="entry name" value="RVT_2"/>
</dbReference>